<dbReference type="InterPro" id="IPR016169">
    <property type="entry name" value="FAD-bd_PCMH_sub2"/>
</dbReference>
<dbReference type="PANTHER" id="PTHR42973:SF39">
    <property type="entry name" value="FAD-BINDING PCMH-TYPE DOMAIN-CONTAINING PROTEIN"/>
    <property type="match status" value="1"/>
</dbReference>
<dbReference type="AlphaFoldDB" id="A0AAN8J0V3"/>
<dbReference type="Proteomes" id="UP001347796">
    <property type="component" value="Unassembled WGS sequence"/>
</dbReference>
<dbReference type="EMBL" id="JAZGQO010000018">
    <property type="protein sequence ID" value="KAK6168243.1"/>
    <property type="molecule type" value="Genomic_DNA"/>
</dbReference>
<proteinExistence type="inferred from homology"/>
<evidence type="ECO:0000313" key="9">
    <source>
        <dbReference type="Proteomes" id="UP001347796"/>
    </source>
</evidence>
<evidence type="ECO:0000256" key="6">
    <source>
        <dbReference type="SAM" id="SignalP"/>
    </source>
</evidence>
<protein>
    <recommendedName>
        <fullName evidence="7">FAD-binding PCMH-type domain-containing protein</fullName>
    </recommendedName>
</protein>
<dbReference type="PANTHER" id="PTHR42973">
    <property type="entry name" value="BINDING OXIDOREDUCTASE, PUTATIVE (AFU_ORTHOLOGUE AFUA_1G17690)-RELATED"/>
    <property type="match status" value="1"/>
</dbReference>
<comment type="similarity">
    <text evidence="2">Belongs to the oxygen-dependent FAD-linked oxidoreductase family.</text>
</comment>
<organism evidence="8 9">
    <name type="scientific">Patella caerulea</name>
    <name type="common">Rayed Mediterranean limpet</name>
    <dbReference type="NCBI Taxonomy" id="87958"/>
    <lineage>
        <taxon>Eukaryota</taxon>
        <taxon>Metazoa</taxon>
        <taxon>Spiralia</taxon>
        <taxon>Lophotrochozoa</taxon>
        <taxon>Mollusca</taxon>
        <taxon>Gastropoda</taxon>
        <taxon>Patellogastropoda</taxon>
        <taxon>Patelloidea</taxon>
        <taxon>Patellidae</taxon>
        <taxon>Patella</taxon>
    </lineage>
</organism>
<name>A0AAN8J0V3_PATCE</name>
<evidence type="ECO:0000256" key="2">
    <source>
        <dbReference type="ARBA" id="ARBA00005466"/>
    </source>
</evidence>
<sequence length="570" mass="63310">MTRSAVLMCLTVSVCLLNLVTASVPDQAFLEDGVCHDRCNVSRVSCWPSASVISNFRSLLNGTVYDATDRSYSKTYELKNERVTKKPALIVNATSSGDIQKSVLFARQYNLKIAVRSSGHSYVGRSTVEGGVIIDLYNMRDIRVNLNSSRNPAGEITVESGNNWAKVYKEVDKYGHRVVVGGSDHNVGIGGYTQGGGHSPVCRSLGLAVDNLLEATLVSADGRLVTVSADGTKIQEDNGTITESSDTDLFWAIRGGGGGTWGIITTFTFKLHNPPPGLVVFSASYPLIVDKDIPGSDVLKKVFKYSINMSQGWGGYILFNNYPTDLTWKNFGIVTIYMNYYGSWSQVVQAEWDGMIASISETPLTNTVTNKTSFWDYEKDVQPDTSRERVYVFNTLTQDDSDYDGLVDTLMTQTVSGPDEVLYGCTSVLIGGAMRNNPQEVTSITPYFRSGLHSLTCYLYWSEASKDIEATKAAIKYGDQLKKYGKGIYFNEPTQDIIDWKEQFWGPNYPRLLKIKKKWDPLNIFTCQHCVGCDEDCESCHRPFSLDSAQSVIVNWFVMMLSLLPIFNIF</sequence>
<comment type="cofactor">
    <cofactor evidence="1">
        <name>FAD</name>
        <dbReference type="ChEBI" id="CHEBI:57692"/>
    </cofactor>
</comment>
<keyword evidence="5" id="KW-0560">Oxidoreductase</keyword>
<evidence type="ECO:0000256" key="1">
    <source>
        <dbReference type="ARBA" id="ARBA00001974"/>
    </source>
</evidence>
<dbReference type="InterPro" id="IPR036318">
    <property type="entry name" value="FAD-bd_PCMH-like_sf"/>
</dbReference>
<dbReference type="InterPro" id="IPR016166">
    <property type="entry name" value="FAD-bd_PCMH"/>
</dbReference>
<feature type="chain" id="PRO_5042821559" description="FAD-binding PCMH-type domain-containing protein" evidence="6">
    <location>
        <begin position="23"/>
        <end position="570"/>
    </location>
</feature>
<keyword evidence="4" id="KW-0274">FAD</keyword>
<feature type="signal peptide" evidence="6">
    <location>
        <begin position="1"/>
        <end position="22"/>
    </location>
</feature>
<dbReference type="SUPFAM" id="SSF56176">
    <property type="entry name" value="FAD-binding/transporter-associated domain-like"/>
    <property type="match status" value="1"/>
</dbReference>
<evidence type="ECO:0000313" key="8">
    <source>
        <dbReference type="EMBL" id="KAK6168243.1"/>
    </source>
</evidence>
<evidence type="ECO:0000256" key="5">
    <source>
        <dbReference type="ARBA" id="ARBA00023002"/>
    </source>
</evidence>
<dbReference type="PROSITE" id="PS00862">
    <property type="entry name" value="OX2_COVAL_FAD"/>
    <property type="match status" value="1"/>
</dbReference>
<keyword evidence="3" id="KW-0285">Flavoprotein</keyword>
<gene>
    <name evidence="8" type="ORF">SNE40_022109</name>
</gene>
<dbReference type="InterPro" id="IPR006093">
    <property type="entry name" value="Oxy_OxRdtase_FAD_BS"/>
</dbReference>
<reference evidence="8 9" key="1">
    <citation type="submission" date="2024-01" db="EMBL/GenBank/DDBJ databases">
        <title>The genome of the rayed Mediterranean limpet Patella caerulea (Linnaeus, 1758).</title>
        <authorList>
            <person name="Anh-Thu Weber A."/>
            <person name="Halstead-Nussloch G."/>
        </authorList>
    </citation>
    <scope>NUCLEOTIDE SEQUENCE [LARGE SCALE GENOMIC DNA]</scope>
    <source>
        <strain evidence="8">AATW-2023a</strain>
        <tissue evidence="8">Whole specimen</tissue>
    </source>
</reference>
<accession>A0AAN8J0V3</accession>
<evidence type="ECO:0000256" key="3">
    <source>
        <dbReference type="ARBA" id="ARBA00022630"/>
    </source>
</evidence>
<evidence type="ECO:0000256" key="4">
    <source>
        <dbReference type="ARBA" id="ARBA00022827"/>
    </source>
</evidence>
<evidence type="ECO:0000259" key="7">
    <source>
        <dbReference type="PROSITE" id="PS51387"/>
    </source>
</evidence>
<dbReference type="Gene3D" id="3.30.465.10">
    <property type="match status" value="2"/>
</dbReference>
<dbReference type="GO" id="GO:0071949">
    <property type="term" value="F:FAD binding"/>
    <property type="evidence" value="ECO:0007669"/>
    <property type="project" value="InterPro"/>
</dbReference>
<dbReference type="PROSITE" id="PS51387">
    <property type="entry name" value="FAD_PCMH"/>
    <property type="match status" value="1"/>
</dbReference>
<comment type="caution">
    <text evidence="8">The sequence shown here is derived from an EMBL/GenBank/DDBJ whole genome shotgun (WGS) entry which is preliminary data.</text>
</comment>
<keyword evidence="6" id="KW-0732">Signal</keyword>
<dbReference type="InterPro" id="IPR012951">
    <property type="entry name" value="BBE"/>
</dbReference>
<dbReference type="GO" id="GO:0016491">
    <property type="term" value="F:oxidoreductase activity"/>
    <property type="evidence" value="ECO:0007669"/>
    <property type="project" value="UniProtKB-KW"/>
</dbReference>
<dbReference type="Pfam" id="PF01565">
    <property type="entry name" value="FAD_binding_4"/>
    <property type="match status" value="1"/>
</dbReference>
<feature type="domain" description="FAD-binding PCMH-type" evidence="7">
    <location>
        <begin position="83"/>
        <end position="274"/>
    </location>
</feature>
<dbReference type="InterPro" id="IPR050416">
    <property type="entry name" value="FAD-linked_Oxidoreductase"/>
</dbReference>
<dbReference type="Pfam" id="PF08031">
    <property type="entry name" value="BBE"/>
    <property type="match status" value="1"/>
</dbReference>
<dbReference type="InterPro" id="IPR006094">
    <property type="entry name" value="Oxid_FAD_bind_N"/>
</dbReference>
<keyword evidence="9" id="KW-1185">Reference proteome</keyword>